<dbReference type="GO" id="GO:0006397">
    <property type="term" value="P:mRNA processing"/>
    <property type="evidence" value="ECO:0007669"/>
    <property type="project" value="InterPro"/>
</dbReference>
<dbReference type="InterPro" id="IPR000477">
    <property type="entry name" value="RT_dom"/>
</dbReference>
<sequence length="609" mass="71215">MENVRDIMRSPEQVLKALNKHGKVSDYKFERLYRILFNEEMFHVAYQRIYAKPGNMTPGTDGKTINRMSLQRINKVIASLRDESYKPNPAKRTHIPKKNGKKRPLGIPSFEDKLVQEVVRMILEAIYEEVFANTSHGFRPNRSCHTALTHIQKTFTGTKWFVEGDIKGFFDNIDHNVLIATLRKRIDDNRFLRLIRKLLNAGYIEDWRFHNTNKGTPQGGNISPILANIYLDNFDKYMEEYALRFNKGKERHITKEYKQLSGKMQGILKSIKNIKDADARLQLRDEYVKLGRERQKIESRDSMDETYRRFRYVRYADDFLIGVIGSKADCVKIKSDITNYMEENLKLELSQEKTLITNAQTPAKFLGFEVSVRKSDVVKRNKNNVSARYYNGKIVLKVAIETVRNKLEEYSAIRYKVENGRQVWFAKFRGNLMKKKIEDIVAAYNSEIRGFYNYYCIANNVAYALSKFGYIMEYSMYHTIAAKTNSTVSKVIDKYKIGNDIIVPYQDAKGNLRHRKFYNEGFKRKPPMYYTEVNDLSYTIAIPQPTLTERLEARTCELCGKVGPVVMRHVRKLNQLKGKTECDRLMLEKHRKTLVVCEKCYAKIHNHAK</sequence>
<dbReference type="AlphaFoldDB" id="D4VJR5"/>
<evidence type="ECO:0000256" key="1">
    <source>
        <dbReference type="ARBA" id="ARBA00034120"/>
    </source>
</evidence>
<keyword evidence="3" id="KW-0695">RNA-directed DNA polymerase</keyword>
<reference evidence="3 4" key="1">
    <citation type="submission" date="2013-12" db="EMBL/GenBank/DDBJ databases">
        <title>Improved hybrid genome assemblies of Bacteroides xylanisolvens SD CC 1b and Bacteroides xylanisolvens SD CC 2a using Illumina and 454 Sequencing.</title>
        <authorList>
            <person name="Ramaraj T."/>
            <person name="Sundararajan A."/>
            <person name="Mudge J."/>
            <person name="Schilkey F.D."/>
            <person name="Delvecchio V."/>
            <person name="Donlon M."/>
            <person name="Ziemer C."/>
        </authorList>
    </citation>
    <scope>NUCLEOTIDE SEQUENCE [LARGE SCALE GENOMIC DNA]</scope>
</reference>
<accession>D4VJR5</accession>
<dbReference type="EC" id="2.7.7.49" evidence="3"/>
<dbReference type="Pfam" id="PF01348">
    <property type="entry name" value="Intron_maturas2"/>
    <property type="match status" value="1"/>
</dbReference>
<feature type="domain" description="Reverse transcriptase" evidence="2">
    <location>
        <begin position="76"/>
        <end position="370"/>
    </location>
</feature>
<dbReference type="InterPro" id="IPR049030">
    <property type="entry name" value="AI2M-like_HNH"/>
</dbReference>
<dbReference type="PROSITE" id="PS50878">
    <property type="entry name" value="RT_POL"/>
    <property type="match status" value="1"/>
</dbReference>
<dbReference type="CDD" id="cd01651">
    <property type="entry name" value="RT_G2_intron"/>
    <property type="match status" value="1"/>
</dbReference>
<dbReference type="Pfam" id="PF00078">
    <property type="entry name" value="RVT_1"/>
    <property type="match status" value="1"/>
</dbReference>
<evidence type="ECO:0000313" key="4">
    <source>
        <dbReference type="Proteomes" id="UP000019380"/>
    </source>
</evidence>
<dbReference type="Pfam" id="PF21368">
    <property type="entry name" value="AI2M-like_HNH"/>
    <property type="match status" value="1"/>
</dbReference>
<comment type="caution">
    <text evidence="3">The sequence shown here is derived from an EMBL/GenBank/DDBJ whole genome shotgun (WGS) entry which is preliminary data.</text>
</comment>
<dbReference type="InterPro" id="IPR024937">
    <property type="entry name" value="Domain_X"/>
</dbReference>
<dbReference type="EMBL" id="CBXG010000033">
    <property type="protein sequence ID" value="CDM05248.1"/>
    <property type="molecule type" value="Genomic_DNA"/>
</dbReference>
<keyword evidence="3" id="KW-0548">Nucleotidyltransferase</keyword>
<organism evidence="3 4">
    <name type="scientific">Bacteroides xylanisolvens SD CC 1b</name>
    <dbReference type="NCBI Taxonomy" id="702447"/>
    <lineage>
        <taxon>Bacteria</taxon>
        <taxon>Pseudomonadati</taxon>
        <taxon>Bacteroidota</taxon>
        <taxon>Bacteroidia</taxon>
        <taxon>Bacteroidales</taxon>
        <taxon>Bacteroidaceae</taxon>
        <taxon>Bacteroides</taxon>
    </lineage>
</organism>
<name>D4VJR5_9BACE</name>
<keyword evidence="3" id="KW-0808">Transferase</keyword>
<dbReference type="PANTHER" id="PTHR34047">
    <property type="entry name" value="NUCLEAR INTRON MATURASE 1, MITOCHONDRIAL-RELATED"/>
    <property type="match status" value="1"/>
</dbReference>
<dbReference type="SUPFAM" id="SSF56672">
    <property type="entry name" value="DNA/RNA polymerases"/>
    <property type="match status" value="1"/>
</dbReference>
<evidence type="ECO:0000259" key="2">
    <source>
        <dbReference type="PROSITE" id="PS50878"/>
    </source>
</evidence>
<dbReference type="PANTHER" id="PTHR34047:SF8">
    <property type="entry name" value="PROTEIN YKFC"/>
    <property type="match status" value="1"/>
</dbReference>
<proteinExistence type="inferred from homology"/>
<comment type="similarity">
    <text evidence="1">Belongs to the bacterial reverse transcriptase family.</text>
</comment>
<gene>
    <name evidence="3" type="ORF">BN890_28370</name>
</gene>
<protein>
    <submittedName>
        <fullName evidence="3">Retron-type RNA-directed DNA polymerase</fullName>
        <ecNumber evidence="3">2.7.7.49</ecNumber>
    </submittedName>
</protein>
<dbReference type="Proteomes" id="UP000019380">
    <property type="component" value="Unassembled WGS sequence"/>
</dbReference>
<dbReference type="GO" id="GO:0003964">
    <property type="term" value="F:RNA-directed DNA polymerase activity"/>
    <property type="evidence" value="ECO:0007669"/>
    <property type="project" value="UniProtKB-KW"/>
</dbReference>
<evidence type="ECO:0000313" key="3">
    <source>
        <dbReference type="EMBL" id="CDM05248.1"/>
    </source>
</evidence>
<dbReference type="InterPro" id="IPR051083">
    <property type="entry name" value="GrpII_Intron_Splice-Mob/Def"/>
</dbReference>
<dbReference type="InterPro" id="IPR043502">
    <property type="entry name" value="DNA/RNA_pol_sf"/>
</dbReference>